<comment type="similarity">
    <text evidence="1">Belongs to the ROK (NagC/XylR) family.</text>
</comment>
<dbReference type="EMBL" id="JAGGKC010000020">
    <property type="protein sequence ID" value="MBP1919873.1"/>
    <property type="molecule type" value="Genomic_DNA"/>
</dbReference>
<protein>
    <submittedName>
        <fullName evidence="2">Glucokinase-like ROK family protein</fullName>
    </submittedName>
</protein>
<accession>A0ABS4G5N2</accession>
<proteinExistence type="inferred from homology"/>
<comment type="caution">
    <text evidence="2">The sequence shown here is derived from an EMBL/GenBank/DDBJ whole genome shotgun (WGS) entry which is preliminary data.</text>
</comment>
<sequence length="292" mass="30676">MRILCADIGGTSIKLGIVTDEGEIFDFTEVPTEGKKGGARVIENLISGLQAFEGYDAIGISTAGQVDRKKGSIIYANDNIPGYTGTQVKDILEKRFKKPVEVENDVNCAALGEGWLGAGKGLSDYLCLTYGTGIGGAIILGGKLYRGIGGSAGEFGHMILHPGGRDCSCGMKGCYEAYASARLLVEMAAKADPTVTNGRELFSRISEGDGLMKGVLDEWSSEAATGLASLVHIFNPQALILGGGILEQDTAAESIEKKSRELIMESFQGVAFLKAMLGNKAGLFGAATLHIK</sequence>
<dbReference type="CDD" id="cd24068">
    <property type="entry name" value="ASKHA_NBD_ROK_FnNanK-like"/>
    <property type="match status" value="1"/>
</dbReference>
<dbReference type="InterPro" id="IPR043129">
    <property type="entry name" value="ATPase_NBD"/>
</dbReference>
<dbReference type="Pfam" id="PF00480">
    <property type="entry name" value="ROK"/>
    <property type="match status" value="1"/>
</dbReference>
<dbReference type="SUPFAM" id="SSF53067">
    <property type="entry name" value="Actin-like ATPase domain"/>
    <property type="match status" value="1"/>
</dbReference>
<keyword evidence="3" id="KW-1185">Reference proteome</keyword>
<dbReference type="PANTHER" id="PTHR18964:SF165">
    <property type="entry name" value="BETA-GLUCOSIDE KINASE"/>
    <property type="match status" value="1"/>
</dbReference>
<reference evidence="2 3" key="1">
    <citation type="submission" date="2021-03" db="EMBL/GenBank/DDBJ databases">
        <title>Genomic Encyclopedia of Type Strains, Phase IV (KMG-IV): sequencing the most valuable type-strain genomes for metagenomic binning, comparative biology and taxonomic classification.</title>
        <authorList>
            <person name="Goeker M."/>
        </authorList>
    </citation>
    <scope>NUCLEOTIDE SEQUENCE [LARGE SCALE GENOMIC DNA]</scope>
    <source>
        <strain evidence="2 3">DSM 6139</strain>
    </source>
</reference>
<evidence type="ECO:0000256" key="1">
    <source>
        <dbReference type="ARBA" id="ARBA00006479"/>
    </source>
</evidence>
<dbReference type="Proteomes" id="UP001519271">
    <property type="component" value="Unassembled WGS sequence"/>
</dbReference>
<gene>
    <name evidence="2" type="ORF">J2Z34_002369</name>
</gene>
<dbReference type="RefSeq" id="WP_209460054.1">
    <property type="nucleotide sequence ID" value="NZ_JAGGKC010000020.1"/>
</dbReference>
<name>A0ABS4G5N2_9CLOT</name>
<organism evidence="2 3">
    <name type="scientific">Youngiibacter multivorans</name>
    <dbReference type="NCBI Taxonomy" id="937251"/>
    <lineage>
        <taxon>Bacteria</taxon>
        <taxon>Bacillati</taxon>
        <taxon>Bacillota</taxon>
        <taxon>Clostridia</taxon>
        <taxon>Eubacteriales</taxon>
        <taxon>Clostridiaceae</taxon>
        <taxon>Youngiibacter</taxon>
    </lineage>
</organism>
<evidence type="ECO:0000313" key="2">
    <source>
        <dbReference type="EMBL" id="MBP1919873.1"/>
    </source>
</evidence>
<dbReference type="InterPro" id="IPR000600">
    <property type="entry name" value="ROK"/>
</dbReference>
<dbReference type="PANTHER" id="PTHR18964">
    <property type="entry name" value="ROK (REPRESSOR, ORF, KINASE) FAMILY"/>
    <property type="match status" value="1"/>
</dbReference>
<dbReference type="Gene3D" id="3.30.420.40">
    <property type="match status" value="2"/>
</dbReference>
<evidence type="ECO:0000313" key="3">
    <source>
        <dbReference type="Proteomes" id="UP001519271"/>
    </source>
</evidence>